<comment type="cofactor">
    <cofactor evidence="1">
        <name>FAD</name>
        <dbReference type="ChEBI" id="CHEBI:57692"/>
    </cofactor>
</comment>
<reference evidence="10 11" key="1">
    <citation type="submission" date="2017-06" db="EMBL/GenBank/DDBJ databases">
        <authorList>
            <person name="Kim H.J."/>
            <person name="Triplett B.A."/>
        </authorList>
    </citation>
    <scope>NUCLEOTIDE SEQUENCE [LARGE SCALE GENOMIC DNA]</scope>
    <source>
        <strain evidence="10 11">DSM 44715</strain>
    </source>
</reference>
<dbReference type="AlphaFoldDB" id="A0A239P603"/>
<evidence type="ECO:0000256" key="5">
    <source>
        <dbReference type="ARBA" id="ARBA00023002"/>
    </source>
</evidence>
<dbReference type="InterPro" id="IPR001433">
    <property type="entry name" value="OxRdtase_FAD/NAD-bd"/>
</dbReference>
<evidence type="ECO:0000313" key="10">
    <source>
        <dbReference type="EMBL" id="SNT62521.1"/>
    </source>
</evidence>
<keyword evidence="4" id="KW-0479">Metal-binding</keyword>
<dbReference type="Gene3D" id="3.40.50.80">
    <property type="entry name" value="Nucleotide-binding domain of ferredoxin-NADP reductase (FNR) module"/>
    <property type="match status" value="1"/>
</dbReference>
<dbReference type="GO" id="GO:0016491">
    <property type="term" value="F:oxidoreductase activity"/>
    <property type="evidence" value="ECO:0007669"/>
    <property type="project" value="UniProtKB-KW"/>
</dbReference>
<dbReference type="EMBL" id="FZOR01000073">
    <property type="protein sequence ID" value="SNT62521.1"/>
    <property type="molecule type" value="Genomic_DNA"/>
</dbReference>
<dbReference type="SUPFAM" id="SSF63380">
    <property type="entry name" value="Riboflavin synthase domain-like"/>
    <property type="match status" value="1"/>
</dbReference>
<evidence type="ECO:0000259" key="9">
    <source>
        <dbReference type="PROSITE" id="PS51384"/>
    </source>
</evidence>
<dbReference type="InterPro" id="IPR050415">
    <property type="entry name" value="MRET"/>
</dbReference>
<evidence type="ECO:0000259" key="8">
    <source>
        <dbReference type="PROSITE" id="PS51085"/>
    </source>
</evidence>
<dbReference type="InterPro" id="IPR006058">
    <property type="entry name" value="2Fe2S_fd_BS"/>
</dbReference>
<dbReference type="InterPro" id="IPR039261">
    <property type="entry name" value="FNR_nucleotide-bd"/>
</dbReference>
<organism evidence="10 11">
    <name type="scientific">Actinomadura meyerae</name>
    <dbReference type="NCBI Taxonomy" id="240840"/>
    <lineage>
        <taxon>Bacteria</taxon>
        <taxon>Bacillati</taxon>
        <taxon>Actinomycetota</taxon>
        <taxon>Actinomycetes</taxon>
        <taxon>Streptosporangiales</taxon>
        <taxon>Thermomonosporaceae</taxon>
        <taxon>Actinomadura</taxon>
    </lineage>
</organism>
<dbReference type="Gene3D" id="2.40.30.10">
    <property type="entry name" value="Translation factors"/>
    <property type="match status" value="1"/>
</dbReference>
<dbReference type="SUPFAM" id="SSF54292">
    <property type="entry name" value="2Fe-2S ferredoxin-like"/>
    <property type="match status" value="1"/>
</dbReference>
<keyword evidence="5" id="KW-0560">Oxidoreductase</keyword>
<dbReference type="Pfam" id="PF00111">
    <property type="entry name" value="Fer2"/>
    <property type="match status" value="1"/>
</dbReference>
<evidence type="ECO:0000313" key="11">
    <source>
        <dbReference type="Proteomes" id="UP000198318"/>
    </source>
</evidence>
<gene>
    <name evidence="10" type="ORF">SAMN05443665_107313</name>
</gene>
<sequence length="315" mass="34015">MSALLVRALTWEADGVLSVTLVRPDGAALPRWSPGAHIDLIPGDGPTRQYSLCGDPADRHRWRIAVLRADASRGGSAYVHDSLRPGLLVRYDGPRNNFPLAEAGSHLFVAGGIGITPILPMVHAVAAAGAPWRLLYGGRTRRSMAFLRELGRYGEHVVVRPQEEYGHLDLDAALAEAREAAGTVGGPSGLAVYCCGPASLLAAMEERVPDLRSERFEPRTEPQPDEPGAFDVVLRRSGRTLHVPPDRSVLSVLEEAGVPIPSSCQEGICGSCETTVIEGEVEHFDYVLTQDERAAGNTMFPCVSRCRSPRLVLDR</sequence>
<protein>
    <submittedName>
        <fullName evidence="10">Ferredoxin-NADP reductase</fullName>
    </submittedName>
</protein>
<keyword evidence="3" id="KW-0001">2Fe-2S</keyword>
<evidence type="ECO:0000256" key="2">
    <source>
        <dbReference type="ARBA" id="ARBA00022630"/>
    </source>
</evidence>
<dbReference type="InterPro" id="IPR017938">
    <property type="entry name" value="Riboflavin_synthase-like_b-brl"/>
</dbReference>
<keyword evidence="11" id="KW-1185">Reference proteome</keyword>
<dbReference type="CDD" id="cd06185">
    <property type="entry name" value="PDR_like"/>
    <property type="match status" value="1"/>
</dbReference>
<dbReference type="GO" id="GO:0051537">
    <property type="term" value="F:2 iron, 2 sulfur cluster binding"/>
    <property type="evidence" value="ECO:0007669"/>
    <property type="project" value="UniProtKB-KW"/>
</dbReference>
<proteinExistence type="predicted"/>
<evidence type="ECO:0000256" key="6">
    <source>
        <dbReference type="ARBA" id="ARBA00023004"/>
    </source>
</evidence>
<dbReference type="CDD" id="cd00207">
    <property type="entry name" value="fer2"/>
    <property type="match status" value="1"/>
</dbReference>
<keyword evidence="7" id="KW-0411">Iron-sulfur</keyword>
<dbReference type="Gene3D" id="3.10.20.30">
    <property type="match status" value="1"/>
</dbReference>
<dbReference type="GO" id="GO:0046872">
    <property type="term" value="F:metal ion binding"/>
    <property type="evidence" value="ECO:0007669"/>
    <property type="project" value="UniProtKB-KW"/>
</dbReference>
<evidence type="ECO:0000256" key="7">
    <source>
        <dbReference type="ARBA" id="ARBA00023014"/>
    </source>
</evidence>
<dbReference type="InterPro" id="IPR036010">
    <property type="entry name" value="2Fe-2S_ferredoxin-like_sf"/>
</dbReference>
<feature type="domain" description="FAD-binding FR-type" evidence="9">
    <location>
        <begin position="1"/>
        <end position="101"/>
    </location>
</feature>
<dbReference type="Pfam" id="PF00175">
    <property type="entry name" value="NAD_binding_1"/>
    <property type="match status" value="1"/>
</dbReference>
<dbReference type="InterPro" id="IPR017927">
    <property type="entry name" value="FAD-bd_FR_type"/>
</dbReference>
<dbReference type="OrthoDB" id="502624at2"/>
<dbReference type="PROSITE" id="PS51085">
    <property type="entry name" value="2FE2S_FER_2"/>
    <property type="match status" value="1"/>
</dbReference>
<keyword evidence="2" id="KW-0285">Flavoprotein</keyword>
<evidence type="ECO:0000256" key="1">
    <source>
        <dbReference type="ARBA" id="ARBA00001974"/>
    </source>
</evidence>
<dbReference type="SUPFAM" id="SSF52343">
    <property type="entry name" value="Ferredoxin reductase-like, C-terminal NADP-linked domain"/>
    <property type="match status" value="1"/>
</dbReference>
<dbReference type="PROSITE" id="PS51384">
    <property type="entry name" value="FAD_FR"/>
    <property type="match status" value="1"/>
</dbReference>
<dbReference type="PANTHER" id="PTHR47354:SF1">
    <property type="entry name" value="CARNITINE MONOOXYGENASE REDUCTASE SUBUNIT"/>
    <property type="match status" value="1"/>
</dbReference>
<dbReference type="RefSeq" id="WP_089331123.1">
    <property type="nucleotide sequence ID" value="NZ_FZOR01000073.1"/>
</dbReference>
<dbReference type="InterPro" id="IPR012675">
    <property type="entry name" value="Beta-grasp_dom_sf"/>
</dbReference>
<dbReference type="PRINTS" id="PR00409">
    <property type="entry name" value="PHDIOXRDTASE"/>
</dbReference>
<dbReference type="PROSITE" id="PS00197">
    <property type="entry name" value="2FE2S_FER_1"/>
    <property type="match status" value="1"/>
</dbReference>
<keyword evidence="6" id="KW-0408">Iron</keyword>
<evidence type="ECO:0000256" key="3">
    <source>
        <dbReference type="ARBA" id="ARBA00022714"/>
    </source>
</evidence>
<dbReference type="InterPro" id="IPR001041">
    <property type="entry name" value="2Fe-2S_ferredoxin-type"/>
</dbReference>
<feature type="domain" description="2Fe-2S ferredoxin-type" evidence="8">
    <location>
        <begin position="230"/>
        <end position="315"/>
    </location>
</feature>
<dbReference type="Proteomes" id="UP000198318">
    <property type="component" value="Unassembled WGS sequence"/>
</dbReference>
<name>A0A239P603_9ACTN</name>
<accession>A0A239P603</accession>
<evidence type="ECO:0000256" key="4">
    <source>
        <dbReference type="ARBA" id="ARBA00022723"/>
    </source>
</evidence>
<dbReference type="PANTHER" id="PTHR47354">
    <property type="entry name" value="NADH OXIDOREDUCTASE HCR"/>
    <property type="match status" value="1"/>
</dbReference>